<proteinExistence type="predicted"/>
<protein>
    <submittedName>
        <fullName evidence="1">Metabolite traffic protein EboE</fullName>
    </submittedName>
</protein>
<dbReference type="Gene3D" id="3.20.20.150">
    <property type="entry name" value="Divalent-metal-dependent TIM barrel enzymes"/>
    <property type="match status" value="1"/>
</dbReference>
<evidence type="ECO:0000313" key="2">
    <source>
        <dbReference type="Proteomes" id="UP001597380"/>
    </source>
</evidence>
<dbReference type="InterPro" id="IPR036237">
    <property type="entry name" value="Xyl_isomerase-like_sf"/>
</dbReference>
<dbReference type="NCBIfam" id="NF035939">
    <property type="entry name" value="TIM_EboE"/>
    <property type="match status" value="1"/>
</dbReference>
<name>A0ABW4XI11_9GAMM</name>
<dbReference type="Proteomes" id="UP001597380">
    <property type="component" value="Unassembled WGS sequence"/>
</dbReference>
<comment type="caution">
    <text evidence="1">The sequence shown here is derived from an EMBL/GenBank/DDBJ whole genome shotgun (WGS) entry which is preliminary data.</text>
</comment>
<evidence type="ECO:0000313" key="1">
    <source>
        <dbReference type="EMBL" id="MFD2095176.1"/>
    </source>
</evidence>
<dbReference type="RefSeq" id="WP_345338336.1">
    <property type="nucleotide sequence ID" value="NZ_BAABLI010000005.1"/>
</dbReference>
<organism evidence="1 2">
    <name type="scientific">Corallincola platygyrae</name>
    <dbReference type="NCBI Taxonomy" id="1193278"/>
    <lineage>
        <taxon>Bacteria</taxon>
        <taxon>Pseudomonadati</taxon>
        <taxon>Pseudomonadota</taxon>
        <taxon>Gammaproteobacteria</taxon>
        <taxon>Alteromonadales</taxon>
        <taxon>Psychromonadaceae</taxon>
        <taxon>Corallincola</taxon>
    </lineage>
</organism>
<dbReference type="SUPFAM" id="SSF51658">
    <property type="entry name" value="Xylose isomerase-like"/>
    <property type="match status" value="1"/>
</dbReference>
<reference evidence="2" key="1">
    <citation type="journal article" date="2019" name="Int. J. Syst. Evol. Microbiol.">
        <title>The Global Catalogue of Microorganisms (GCM) 10K type strain sequencing project: providing services to taxonomists for standard genome sequencing and annotation.</title>
        <authorList>
            <consortium name="The Broad Institute Genomics Platform"/>
            <consortium name="The Broad Institute Genome Sequencing Center for Infectious Disease"/>
            <person name="Wu L."/>
            <person name="Ma J."/>
        </authorList>
    </citation>
    <scope>NUCLEOTIDE SEQUENCE [LARGE SCALE GENOMIC DNA]</scope>
    <source>
        <strain evidence="2">CGMCC 1.10992</strain>
    </source>
</reference>
<gene>
    <name evidence="1" type="primary">eboE</name>
    <name evidence="1" type="ORF">ACFSJ3_04205</name>
</gene>
<dbReference type="EMBL" id="JBHUHT010000008">
    <property type="protein sequence ID" value="MFD2095176.1"/>
    <property type="molecule type" value="Genomic_DNA"/>
</dbReference>
<keyword evidence="2" id="KW-1185">Reference proteome</keyword>
<accession>A0ABW4XI11</accession>
<sequence>MVYTRQQLGYCSNVHPGEALPDVLKNIETVVAAVKKQRGLPEMAMGLWLSAKAAAELRQSESSFEHWKQVLRTTGIQLTSMNGFPAGDFHQRRVKELAYKPDWCEAARLKYSEDLAWVLAHSLPDATRHGTISTLPLGYAQNWTESDTKAAAEQLVKLALFLATLEHLTGKHIQFCIEMEPACVLERTEQLVTFFNGPLADACSANGHPTTLIRRYLGCCYDICHQAVMHEDVTASLEAIHRAGIAIGKVQVSSALIANKPNTEAGRAALADFAEPRYLHQVATQIKTECGKQTQRIDDLADLLEGKQQLDAEKPWRIHFHVPLQWQPEAVNGFTPLLDTTSGTISQLCEFLANHPEVSPHIEVETYTWQVLPTSERPNNDRALVEGICSELAWLESLFAEHQLLEESNQTEEAS</sequence>